<organism evidence="1 2">
    <name type="scientific">Pristionchus pacificus</name>
    <name type="common">Parasitic nematode worm</name>
    <dbReference type="NCBI Taxonomy" id="54126"/>
    <lineage>
        <taxon>Eukaryota</taxon>
        <taxon>Metazoa</taxon>
        <taxon>Ecdysozoa</taxon>
        <taxon>Nematoda</taxon>
        <taxon>Chromadorea</taxon>
        <taxon>Rhabditida</taxon>
        <taxon>Rhabditina</taxon>
        <taxon>Diplogasteromorpha</taxon>
        <taxon>Diplogasteroidea</taxon>
        <taxon>Neodiplogasteridae</taxon>
        <taxon>Pristionchus</taxon>
    </lineage>
</organism>
<name>A0A2A6CFL0_PRIPA</name>
<proteinExistence type="predicted"/>
<dbReference type="EnsemblMetazoa" id="PPA38445.1">
    <property type="protein sequence ID" value="PPA38445.1"/>
    <property type="gene ID" value="WBGene00276814"/>
</dbReference>
<reference evidence="1" key="2">
    <citation type="submission" date="2022-06" db="UniProtKB">
        <authorList>
            <consortium name="EnsemblMetazoa"/>
        </authorList>
    </citation>
    <scope>IDENTIFICATION</scope>
    <source>
        <strain evidence="1">PS312</strain>
    </source>
</reference>
<evidence type="ECO:0000313" key="1">
    <source>
        <dbReference type="EnsemblMetazoa" id="PPA38445.1"/>
    </source>
</evidence>
<protein>
    <submittedName>
        <fullName evidence="1">Uncharacterized protein</fullName>
    </submittedName>
</protein>
<evidence type="ECO:0000313" key="2">
    <source>
        <dbReference type="Proteomes" id="UP000005239"/>
    </source>
</evidence>
<keyword evidence="2" id="KW-1185">Reference proteome</keyword>
<accession>A0A8R1UTL7</accession>
<dbReference type="AlphaFoldDB" id="A0A2A6CFL0"/>
<accession>A0A2A6CFL0</accession>
<gene>
    <name evidence="1" type="primary">WBGene00276814</name>
</gene>
<sequence length="76" mass="8329">MGYGIGDTVKPKGSRDTLRTLRQKGGMNRECEDTVVVWILGYWMDPRREIGDWIDVDTEDGKGLGPGSGDSPTTQG</sequence>
<reference evidence="2" key="1">
    <citation type="journal article" date="2008" name="Nat. Genet.">
        <title>The Pristionchus pacificus genome provides a unique perspective on nematode lifestyle and parasitism.</title>
        <authorList>
            <person name="Dieterich C."/>
            <person name="Clifton S.W."/>
            <person name="Schuster L.N."/>
            <person name="Chinwalla A."/>
            <person name="Delehaunty K."/>
            <person name="Dinkelacker I."/>
            <person name="Fulton L."/>
            <person name="Fulton R."/>
            <person name="Godfrey J."/>
            <person name="Minx P."/>
            <person name="Mitreva M."/>
            <person name="Roeseler W."/>
            <person name="Tian H."/>
            <person name="Witte H."/>
            <person name="Yang S.P."/>
            <person name="Wilson R.K."/>
            <person name="Sommer R.J."/>
        </authorList>
    </citation>
    <scope>NUCLEOTIDE SEQUENCE [LARGE SCALE GENOMIC DNA]</scope>
    <source>
        <strain evidence="2">PS312</strain>
    </source>
</reference>
<dbReference type="Proteomes" id="UP000005239">
    <property type="component" value="Unassembled WGS sequence"/>
</dbReference>